<dbReference type="PANTHER" id="PTHR28158">
    <property type="entry name" value="37S RIBOSOMAL PROTEIN S35, MITOCHONDRIAL"/>
    <property type="match status" value="1"/>
</dbReference>
<organism evidence="1 2">
    <name type="scientific">Hermanssonia centrifuga</name>
    <dbReference type="NCBI Taxonomy" id="98765"/>
    <lineage>
        <taxon>Eukaryota</taxon>
        <taxon>Fungi</taxon>
        <taxon>Dikarya</taxon>
        <taxon>Basidiomycota</taxon>
        <taxon>Agaricomycotina</taxon>
        <taxon>Agaricomycetes</taxon>
        <taxon>Polyporales</taxon>
        <taxon>Meruliaceae</taxon>
        <taxon>Hermanssonia</taxon>
    </lineage>
</organism>
<dbReference type="EMBL" id="MLYV02000256">
    <property type="protein sequence ID" value="PSS29653.1"/>
    <property type="molecule type" value="Genomic_DNA"/>
</dbReference>
<name>A0A2R6RI11_9APHY</name>
<reference evidence="1 2" key="1">
    <citation type="submission" date="2018-02" db="EMBL/GenBank/DDBJ databases">
        <title>Genome sequence of the basidiomycete white-rot fungus Phlebia centrifuga.</title>
        <authorList>
            <person name="Granchi Z."/>
            <person name="Peng M."/>
            <person name="de Vries R.P."/>
            <person name="Hilden K."/>
            <person name="Makela M.R."/>
            <person name="Grigoriev I."/>
            <person name="Riley R."/>
        </authorList>
    </citation>
    <scope>NUCLEOTIDE SEQUENCE [LARGE SCALE GENOMIC DNA]</scope>
    <source>
        <strain evidence="1 2">FBCC195</strain>
    </source>
</reference>
<dbReference type="AlphaFoldDB" id="A0A2R6RI11"/>
<gene>
    <name evidence="1" type="ORF">PHLCEN_2v2801</name>
</gene>
<dbReference type="GO" id="GO:0005763">
    <property type="term" value="C:mitochondrial small ribosomal subunit"/>
    <property type="evidence" value="ECO:0007669"/>
    <property type="project" value="TreeGrafter"/>
</dbReference>
<keyword evidence="2" id="KW-1185">Reference proteome</keyword>
<comment type="caution">
    <text evidence="1">The sequence shown here is derived from an EMBL/GenBank/DDBJ whole genome shotgun (WGS) entry which is preliminary data.</text>
</comment>
<dbReference type="PANTHER" id="PTHR28158:SF1">
    <property type="entry name" value="SMALL RIBOSOMAL SUBUNIT PROTEIN MS45"/>
    <property type="match status" value="1"/>
</dbReference>
<accession>A0A2R6RI11</accession>
<dbReference type="Proteomes" id="UP000186601">
    <property type="component" value="Unassembled WGS sequence"/>
</dbReference>
<dbReference type="OrthoDB" id="10052321at2759"/>
<dbReference type="GO" id="GO:0032543">
    <property type="term" value="P:mitochondrial translation"/>
    <property type="evidence" value="ECO:0007669"/>
    <property type="project" value="TreeGrafter"/>
</dbReference>
<evidence type="ECO:0008006" key="3">
    <source>
        <dbReference type="Google" id="ProtNLM"/>
    </source>
</evidence>
<proteinExistence type="predicted"/>
<sequence length="299" mass="34640">MFALWRNLPSRPARSWPLTASLRHFTSSPPHHARFRCRESTAEAYEEWKQNQGKEYKHSRVPCNWLGKRPFPQNPSFKPPTPVSDHLRIIIWEQFMSNPTENDVRHLAGRYGISMKRVDAILRLKGLERQWIKKKPVQTRFVKGMEFILGVNVDHKTSPHVLESSLLSEDTLKVDADVDAGNFVARQRYERSFWEPVVESNQPILPGLLKTARLAAQEHTRQVKAQLLDPQLLGIVSDGTQSDVERSKVQSNIVARNGRPSLKFVDVGGKFLDVEDRKRRLRASERRSKLRARRSERRL</sequence>
<evidence type="ECO:0000313" key="2">
    <source>
        <dbReference type="Proteomes" id="UP000186601"/>
    </source>
</evidence>
<dbReference type="Pfam" id="PF12298">
    <property type="entry name" value="Bot1p"/>
    <property type="match status" value="1"/>
</dbReference>
<dbReference type="GO" id="GO:0003735">
    <property type="term" value="F:structural constituent of ribosome"/>
    <property type="evidence" value="ECO:0007669"/>
    <property type="project" value="TreeGrafter"/>
</dbReference>
<evidence type="ECO:0000313" key="1">
    <source>
        <dbReference type="EMBL" id="PSS29653.1"/>
    </source>
</evidence>
<protein>
    <recommendedName>
        <fullName evidence="3">Eukaryotic mitochondrial regulator protein-domain-containing protein</fullName>
    </recommendedName>
</protein>
<dbReference type="InterPro" id="IPR021036">
    <property type="entry name" value="Ribosomal_mS45"/>
</dbReference>